<reference evidence="1" key="1">
    <citation type="journal article" date="2021" name="Sci. Adv.">
        <title>The American lobster genome reveals insights on longevity, neural, and immune adaptations.</title>
        <authorList>
            <person name="Polinski J.M."/>
            <person name="Zimin A.V."/>
            <person name="Clark K.F."/>
            <person name="Kohn A.B."/>
            <person name="Sadowski N."/>
            <person name="Timp W."/>
            <person name="Ptitsyn A."/>
            <person name="Khanna P."/>
            <person name="Romanova D.Y."/>
            <person name="Williams P."/>
            <person name="Greenwood S.J."/>
            <person name="Moroz L.L."/>
            <person name="Walt D.R."/>
            <person name="Bodnar A.G."/>
        </authorList>
    </citation>
    <scope>NUCLEOTIDE SEQUENCE</scope>
    <source>
        <strain evidence="1">GMGI-L3</strain>
    </source>
</reference>
<dbReference type="Proteomes" id="UP000747542">
    <property type="component" value="Unassembled WGS sequence"/>
</dbReference>
<evidence type="ECO:0000313" key="1">
    <source>
        <dbReference type="EMBL" id="KAG7156161.1"/>
    </source>
</evidence>
<name>A0A8J5JGY0_HOMAM</name>
<dbReference type="AlphaFoldDB" id="A0A8J5JGY0"/>
<comment type="caution">
    <text evidence="1">The sequence shown here is derived from an EMBL/GenBank/DDBJ whole genome shotgun (WGS) entry which is preliminary data.</text>
</comment>
<keyword evidence="2" id="KW-1185">Reference proteome</keyword>
<organism evidence="1 2">
    <name type="scientific">Homarus americanus</name>
    <name type="common">American lobster</name>
    <dbReference type="NCBI Taxonomy" id="6706"/>
    <lineage>
        <taxon>Eukaryota</taxon>
        <taxon>Metazoa</taxon>
        <taxon>Ecdysozoa</taxon>
        <taxon>Arthropoda</taxon>
        <taxon>Crustacea</taxon>
        <taxon>Multicrustacea</taxon>
        <taxon>Malacostraca</taxon>
        <taxon>Eumalacostraca</taxon>
        <taxon>Eucarida</taxon>
        <taxon>Decapoda</taxon>
        <taxon>Pleocyemata</taxon>
        <taxon>Astacidea</taxon>
        <taxon>Nephropoidea</taxon>
        <taxon>Nephropidae</taxon>
        <taxon>Homarus</taxon>
    </lineage>
</organism>
<proteinExistence type="predicted"/>
<gene>
    <name evidence="1" type="ORF">Hamer_G028875</name>
</gene>
<evidence type="ECO:0000313" key="2">
    <source>
        <dbReference type="Proteomes" id="UP000747542"/>
    </source>
</evidence>
<accession>A0A8J5JGY0</accession>
<dbReference type="EMBL" id="JAHLQT010039784">
    <property type="protein sequence ID" value="KAG7156161.1"/>
    <property type="molecule type" value="Genomic_DNA"/>
</dbReference>
<sequence>MCENPFDEEATVEANHVVKNVDVLDDSKKCKPDGDIQHNEIVYPACVVTRAMSKRRQEFDDDLEIGDIFGEEDVMTTDNTVELENNKECTVEAKIHVPPDFVVDKEELVRLQTRV</sequence>
<protein>
    <submittedName>
        <fullName evidence="1">Uncharacterized protein</fullName>
    </submittedName>
</protein>